<keyword evidence="2" id="KW-1185">Reference proteome</keyword>
<dbReference type="RefSeq" id="WP_344116306.1">
    <property type="nucleotide sequence ID" value="NZ_BAAANE010000015.1"/>
</dbReference>
<dbReference type="Proteomes" id="UP001501319">
    <property type="component" value="Unassembled WGS sequence"/>
</dbReference>
<dbReference type="Pfam" id="PF10025">
    <property type="entry name" value="DUF2267"/>
    <property type="match status" value="1"/>
</dbReference>
<comment type="caution">
    <text evidence="1">The sequence shown here is derived from an EMBL/GenBank/DDBJ whole genome shotgun (WGS) entry which is preliminary data.</text>
</comment>
<sequence length="121" mass="13484">METREFFRTVAERSALSREEAADLTRATLQALGERLSATEVHHLALQLPDELTDSLGTPKEAADNFGFDEFIRRVSEHTGLTVRDTTEGVRAVLTTLHESLGDEQFNHVTAQLPSEFRAMA</sequence>
<name>A0ABN2FUP4_9ACTN</name>
<dbReference type="EMBL" id="BAAANE010000015">
    <property type="protein sequence ID" value="GAA1660029.1"/>
    <property type="molecule type" value="Genomic_DNA"/>
</dbReference>
<evidence type="ECO:0008006" key="3">
    <source>
        <dbReference type="Google" id="ProtNLM"/>
    </source>
</evidence>
<protein>
    <recommendedName>
        <fullName evidence="3">DUF2267 domain-containing protein</fullName>
    </recommendedName>
</protein>
<evidence type="ECO:0000313" key="2">
    <source>
        <dbReference type="Proteomes" id="UP001501319"/>
    </source>
</evidence>
<reference evidence="1 2" key="1">
    <citation type="journal article" date="2019" name="Int. J. Syst. Evol. Microbiol.">
        <title>The Global Catalogue of Microorganisms (GCM) 10K type strain sequencing project: providing services to taxonomists for standard genome sequencing and annotation.</title>
        <authorList>
            <consortium name="The Broad Institute Genomics Platform"/>
            <consortium name="The Broad Institute Genome Sequencing Center for Infectious Disease"/>
            <person name="Wu L."/>
            <person name="Ma J."/>
        </authorList>
    </citation>
    <scope>NUCLEOTIDE SEQUENCE [LARGE SCALE GENOMIC DNA]</scope>
    <source>
        <strain evidence="1 2">JCM 14306</strain>
    </source>
</reference>
<evidence type="ECO:0000313" key="1">
    <source>
        <dbReference type="EMBL" id="GAA1660029.1"/>
    </source>
</evidence>
<gene>
    <name evidence="1" type="ORF">GCM10009744_61930</name>
</gene>
<organism evidence="1 2">
    <name type="scientific">Kribbella alba</name>
    <dbReference type="NCBI Taxonomy" id="190197"/>
    <lineage>
        <taxon>Bacteria</taxon>
        <taxon>Bacillati</taxon>
        <taxon>Actinomycetota</taxon>
        <taxon>Actinomycetes</taxon>
        <taxon>Propionibacteriales</taxon>
        <taxon>Kribbellaceae</taxon>
        <taxon>Kribbella</taxon>
    </lineage>
</organism>
<dbReference type="InterPro" id="IPR038282">
    <property type="entry name" value="DUF2267_sf"/>
</dbReference>
<proteinExistence type="predicted"/>
<dbReference type="Gene3D" id="1.10.490.110">
    <property type="entry name" value="Uncharacterized conserved protein DUF2267"/>
    <property type="match status" value="1"/>
</dbReference>
<dbReference type="InterPro" id="IPR018727">
    <property type="entry name" value="DUF2267"/>
</dbReference>
<accession>A0ABN2FUP4</accession>